<proteinExistence type="predicted"/>
<organism evidence="1 2">
    <name type="scientific">Saccharothrix espanaensis (strain ATCC 51144 / DSM 44229 / JCM 9112 / NBRC 15066 / NRRL 15764)</name>
    <dbReference type="NCBI Taxonomy" id="1179773"/>
    <lineage>
        <taxon>Bacteria</taxon>
        <taxon>Bacillati</taxon>
        <taxon>Actinomycetota</taxon>
        <taxon>Actinomycetes</taxon>
        <taxon>Pseudonocardiales</taxon>
        <taxon>Pseudonocardiaceae</taxon>
        <taxon>Saccharothrix</taxon>
    </lineage>
</organism>
<evidence type="ECO:0000313" key="1">
    <source>
        <dbReference type="EMBL" id="CCH32946.1"/>
    </source>
</evidence>
<keyword evidence="2" id="KW-1185">Reference proteome</keyword>
<dbReference type="AlphaFoldDB" id="K0K3P8"/>
<sequence length="68" mass="7592">MRLSPWPDAPLFGLAAVHDEVDLEAGAAPRLPRWQLLWSGLSATRLSLWTERRVGALALAPGQRYARR</sequence>
<protein>
    <submittedName>
        <fullName evidence="1">Uncharacterized protein</fullName>
    </submittedName>
</protein>
<dbReference type="HOGENOM" id="CLU_2791455_0_0_11"/>
<dbReference type="Proteomes" id="UP000006281">
    <property type="component" value="Chromosome"/>
</dbReference>
<dbReference type="KEGG" id="sesp:BN6_56870"/>
<reference evidence="1 2" key="1">
    <citation type="journal article" date="2012" name="BMC Genomics">
        <title>Complete genome sequence of Saccharothrix espanaensis DSM 44229T and comparison to the other completely sequenced Pseudonocardiaceae.</title>
        <authorList>
            <person name="Strobel T."/>
            <person name="Al-Dilaimi A."/>
            <person name="Blom J."/>
            <person name="Gessner A."/>
            <person name="Kalinowski J."/>
            <person name="Luzhetska M."/>
            <person name="Puhler A."/>
            <person name="Szczepanowski R."/>
            <person name="Bechthold A."/>
            <person name="Ruckert C."/>
        </authorList>
    </citation>
    <scope>NUCLEOTIDE SEQUENCE [LARGE SCALE GENOMIC DNA]</scope>
    <source>
        <strain evidence="2">ATCC 51144 / DSM 44229 / JCM 9112 / NBRC 15066 / NRRL 15764</strain>
    </source>
</reference>
<dbReference type="EMBL" id="HE804045">
    <property type="protein sequence ID" value="CCH32946.1"/>
    <property type="molecule type" value="Genomic_DNA"/>
</dbReference>
<dbReference type="STRING" id="1179773.BN6_56870"/>
<gene>
    <name evidence="1" type="ordered locus">BN6_56870</name>
</gene>
<evidence type="ECO:0000313" key="2">
    <source>
        <dbReference type="Proteomes" id="UP000006281"/>
    </source>
</evidence>
<name>K0K3P8_SACES</name>
<accession>K0K3P8</accession>